<keyword evidence="3" id="KW-1185">Reference proteome</keyword>
<protein>
    <submittedName>
        <fullName evidence="2">Uncharacterized protein</fullName>
    </submittedName>
</protein>
<name>A0A811JQ56_9BILA</name>
<dbReference type="EMBL" id="CAJFDH010000001">
    <property type="protein sequence ID" value="CAD5205434.1"/>
    <property type="molecule type" value="Genomic_DNA"/>
</dbReference>
<evidence type="ECO:0000313" key="2">
    <source>
        <dbReference type="EMBL" id="CAD5205434.1"/>
    </source>
</evidence>
<accession>A0A811JQ56</accession>
<proteinExistence type="predicted"/>
<dbReference type="Proteomes" id="UP000614601">
    <property type="component" value="Unassembled WGS sequence"/>
</dbReference>
<keyword evidence="1" id="KW-0812">Transmembrane</keyword>
<keyword evidence="1" id="KW-0472">Membrane</keyword>
<feature type="transmembrane region" description="Helical" evidence="1">
    <location>
        <begin position="21"/>
        <end position="38"/>
    </location>
</feature>
<feature type="transmembrane region" description="Helical" evidence="1">
    <location>
        <begin position="50"/>
        <end position="69"/>
    </location>
</feature>
<gene>
    <name evidence="2" type="ORF">BOKJ2_LOCUS118</name>
</gene>
<organism evidence="2 3">
    <name type="scientific">Bursaphelenchus okinawaensis</name>
    <dbReference type="NCBI Taxonomy" id="465554"/>
    <lineage>
        <taxon>Eukaryota</taxon>
        <taxon>Metazoa</taxon>
        <taxon>Ecdysozoa</taxon>
        <taxon>Nematoda</taxon>
        <taxon>Chromadorea</taxon>
        <taxon>Rhabditida</taxon>
        <taxon>Tylenchina</taxon>
        <taxon>Tylenchomorpha</taxon>
        <taxon>Aphelenchoidea</taxon>
        <taxon>Aphelenchoididae</taxon>
        <taxon>Bursaphelenchus</taxon>
    </lineage>
</organism>
<dbReference type="OrthoDB" id="10362957at2759"/>
<sequence>MGATEVSSQYFLQIHIHKANFLLAAFLSICYSVSFAATLQHTIQNDLWDIGYIGVGASALPLLAYLTLLLGNVLRVYWLYIPGLFYSVLWSFDQTCESVTKSWAYFSSLTDNKTFTQTVVIPFHHDFLNTFVDDVFVNVLRPTLGFSTLVIVFCGYQYLKEVSESKKCVEMKRLDDVESRPMFDRTMEDGLERYGTIEDGLDRCRMMENGLERCSQPQSRTTLESFCPSVEHELIDRSNEVDQRDGLPNRSQVLNV</sequence>
<feature type="transmembrane region" description="Helical" evidence="1">
    <location>
        <begin position="139"/>
        <end position="159"/>
    </location>
</feature>
<dbReference type="AlphaFoldDB" id="A0A811JQ56"/>
<keyword evidence="1" id="KW-1133">Transmembrane helix</keyword>
<comment type="caution">
    <text evidence="2">The sequence shown here is derived from an EMBL/GenBank/DDBJ whole genome shotgun (WGS) entry which is preliminary data.</text>
</comment>
<evidence type="ECO:0000313" key="3">
    <source>
        <dbReference type="Proteomes" id="UP000614601"/>
    </source>
</evidence>
<feature type="transmembrane region" description="Helical" evidence="1">
    <location>
        <begin position="76"/>
        <end position="92"/>
    </location>
</feature>
<reference evidence="2" key="1">
    <citation type="submission" date="2020-09" db="EMBL/GenBank/DDBJ databases">
        <authorList>
            <person name="Kikuchi T."/>
        </authorList>
    </citation>
    <scope>NUCLEOTIDE SEQUENCE</scope>
    <source>
        <strain evidence="2">SH1</strain>
    </source>
</reference>
<dbReference type="EMBL" id="CAJFCW020000001">
    <property type="protein sequence ID" value="CAG9077380.1"/>
    <property type="molecule type" value="Genomic_DNA"/>
</dbReference>
<evidence type="ECO:0000256" key="1">
    <source>
        <dbReference type="SAM" id="Phobius"/>
    </source>
</evidence>
<dbReference type="Proteomes" id="UP000783686">
    <property type="component" value="Unassembled WGS sequence"/>
</dbReference>